<comment type="caution">
    <text evidence="4">The sequence shown here is derived from an EMBL/GenBank/DDBJ whole genome shotgun (WGS) entry which is preliminary data.</text>
</comment>
<organism evidence="4 5">
    <name type="scientific">Symbiodinium natans</name>
    <dbReference type="NCBI Taxonomy" id="878477"/>
    <lineage>
        <taxon>Eukaryota</taxon>
        <taxon>Sar</taxon>
        <taxon>Alveolata</taxon>
        <taxon>Dinophyceae</taxon>
        <taxon>Suessiales</taxon>
        <taxon>Symbiodiniaceae</taxon>
        <taxon>Symbiodinium</taxon>
    </lineage>
</organism>
<keyword evidence="2" id="KW-1133">Transmembrane helix</keyword>
<evidence type="ECO:0000313" key="4">
    <source>
        <dbReference type="EMBL" id="CAE7570760.1"/>
    </source>
</evidence>
<dbReference type="Proteomes" id="UP000604046">
    <property type="component" value="Unassembled WGS sequence"/>
</dbReference>
<feature type="signal peptide" evidence="3">
    <location>
        <begin position="1"/>
        <end position="15"/>
    </location>
</feature>
<name>A0A812UMS7_9DINO</name>
<feature type="transmembrane region" description="Helical" evidence="2">
    <location>
        <begin position="869"/>
        <end position="890"/>
    </location>
</feature>
<dbReference type="EMBL" id="CAJNDS010002712">
    <property type="protein sequence ID" value="CAE7570760.1"/>
    <property type="molecule type" value="Genomic_DNA"/>
</dbReference>
<dbReference type="OrthoDB" id="406869at2759"/>
<accession>A0A812UMS7</accession>
<keyword evidence="3" id="KW-0732">Signal</keyword>
<evidence type="ECO:0008006" key="6">
    <source>
        <dbReference type="Google" id="ProtNLM"/>
    </source>
</evidence>
<evidence type="ECO:0000256" key="3">
    <source>
        <dbReference type="SAM" id="SignalP"/>
    </source>
</evidence>
<keyword evidence="2" id="KW-0472">Membrane</keyword>
<gene>
    <name evidence="4" type="ORF">SNAT2548_LOCUS32501</name>
</gene>
<feature type="region of interest" description="Disordered" evidence="1">
    <location>
        <begin position="895"/>
        <end position="935"/>
    </location>
</feature>
<keyword evidence="5" id="KW-1185">Reference proteome</keyword>
<evidence type="ECO:0000256" key="2">
    <source>
        <dbReference type="SAM" id="Phobius"/>
    </source>
</evidence>
<proteinExistence type="predicted"/>
<evidence type="ECO:0000313" key="5">
    <source>
        <dbReference type="Proteomes" id="UP000604046"/>
    </source>
</evidence>
<sequence length="1129" mass="121625">MNLLWLIFVVAVADASVRWWPAASEAPSGMPAGQMIMTMMVISFLAAHAAVCWHFHKRRHVADFYKQAIAEAGSSTTDYYTVGADNEPIEHTWHYMVRRQAGNIGVKADQFLRLSAPSLMQVLLPYLCLFALRHDHHVFLDLLYLRPRHGNVYEIIACKTRQQKFLEERQQQEGLNSVQFVKRIAPSDGDETKIFVKPRFGAFGEDCCVMTSHAAFHMTPKRAQHMVFEELLQNHPVIENVVGEKAPLCTLRIWTSRWVPNRPSVQAAFLVARSGCISNCKKNECCQVDQKTQTTAVKSSEVTFVLPFFREALFTANWVHDQFPEVPFLGTDIALTPTGAVLLETNLLCSYSIYSKQVGLAYGLDDVEAFLAFQALSKLAAWPGTAISLFQNGRLSKDGTDRYGFNVCRCRQEASFLHMQKCSVNVAEQPSLSRDGQSRSPKESRFHNSDIWRRAAVKGIRGLLACCLFLPASYFQQLPLESSFSGVWYLVNVNSIVCPGSPGYAVINMTEPTDKTHSPHIFTVFRTTNATVTLGFEATDATGKVVTDQSAGISLKQAARRLEEVPNALENEEALLAAPEEAASPRQLSARRRSGGGGSYSHSSYSSPRRRAPVTYSSPRRRAPAPPPSPPPISGTTSGASARRRGYTEPVSQRRRTAGYDNKHYSNPSNPAAGSYGYASQSVAASNYGGRLPTSTPYGYTGANAYSGRTGSGMQIAMAAGGGLLAGMAVSSLMNHAWTGYSREQMLSMPCSSGTWSGLCSSCVTLYGADKCDIKISPKIDATRDDLLNTGFIPADFTWPIHVKITTISGPDFDPSSICPPTDPGAQWSPPPMKQLFLTLTTMEELSAPPVAAASSGSGSTFSMLSGTAGTIVGLCCCCGALAAAGAFFMKRSKRPDWESGTSSESESDGYPLPGQVVAPGHPVQPSGYGHGGANPYWHGGAPAGPPPPAPYAGAPYAGAPYAGAQYGGSPRAGAPYTSSPYAGAPYAATSFAQGSPQAYPQPFQSGGAFAGAGFVGGGFMDTAAPNGSSWTNVCRQHPVSVNGSTMMPEGPWGECLAWAVAYEHQNPGWESDPRFQEGPAQQVINAMLEHSPESMAPSITMAAENLEEACHQAVRTGTRLPLINQVIR</sequence>
<feature type="chain" id="PRO_5032908364" description="ATP-grasp domain-containing protein" evidence="3">
    <location>
        <begin position="16"/>
        <end position="1129"/>
    </location>
</feature>
<dbReference type="AlphaFoldDB" id="A0A812UMS7"/>
<keyword evidence="2" id="KW-0812">Transmembrane</keyword>
<feature type="region of interest" description="Disordered" evidence="1">
    <location>
        <begin position="576"/>
        <end position="673"/>
    </location>
</feature>
<evidence type="ECO:0000256" key="1">
    <source>
        <dbReference type="SAM" id="MobiDB-lite"/>
    </source>
</evidence>
<reference evidence="4" key="1">
    <citation type="submission" date="2021-02" db="EMBL/GenBank/DDBJ databases">
        <authorList>
            <person name="Dougan E. K."/>
            <person name="Rhodes N."/>
            <person name="Thang M."/>
            <person name="Chan C."/>
        </authorList>
    </citation>
    <scope>NUCLEOTIDE SEQUENCE</scope>
</reference>
<protein>
    <recommendedName>
        <fullName evidence="6">ATP-grasp domain-containing protein</fullName>
    </recommendedName>
</protein>
<feature type="compositionally biased region" description="Pro residues" evidence="1">
    <location>
        <begin position="624"/>
        <end position="633"/>
    </location>
</feature>